<evidence type="ECO:0000259" key="13">
    <source>
        <dbReference type="Pfam" id="PF00291"/>
    </source>
</evidence>
<keyword evidence="7 12" id="KW-0822">Tryptophan biosynthesis</keyword>
<dbReference type="InterPro" id="IPR001926">
    <property type="entry name" value="TrpB-like_PALP"/>
</dbReference>
<evidence type="ECO:0000256" key="4">
    <source>
        <dbReference type="ARBA" id="ARBA00009982"/>
    </source>
</evidence>
<dbReference type="Pfam" id="PF00291">
    <property type="entry name" value="PALP"/>
    <property type="match status" value="1"/>
</dbReference>
<dbReference type="GO" id="GO:0005737">
    <property type="term" value="C:cytoplasm"/>
    <property type="evidence" value="ECO:0007669"/>
    <property type="project" value="TreeGrafter"/>
</dbReference>
<dbReference type="InterPro" id="IPR006653">
    <property type="entry name" value="Trp_synth_b_CS"/>
</dbReference>
<dbReference type="AlphaFoldDB" id="A0A369WQQ1"/>
<comment type="function">
    <text evidence="2 12">The beta subunit is responsible for the synthesis of L-tryptophan from indole and L-serine.</text>
</comment>
<evidence type="ECO:0000256" key="11">
    <source>
        <dbReference type="ARBA" id="ARBA00049047"/>
    </source>
</evidence>
<evidence type="ECO:0000256" key="10">
    <source>
        <dbReference type="ARBA" id="ARBA00023239"/>
    </source>
</evidence>
<dbReference type="PROSITE" id="PS00168">
    <property type="entry name" value="TRP_SYNTHASE_BETA"/>
    <property type="match status" value="1"/>
</dbReference>
<comment type="similarity">
    <text evidence="4 12">Belongs to the TrpB family.</text>
</comment>
<evidence type="ECO:0000256" key="7">
    <source>
        <dbReference type="ARBA" id="ARBA00022822"/>
    </source>
</evidence>
<dbReference type="FunFam" id="3.40.50.1100:FF:000004">
    <property type="entry name" value="Tryptophan synthase beta chain"/>
    <property type="match status" value="1"/>
</dbReference>
<accession>A0A369WQQ1</accession>
<dbReference type="Proteomes" id="UP000253769">
    <property type="component" value="Unassembled WGS sequence"/>
</dbReference>
<dbReference type="PANTHER" id="PTHR48077">
    <property type="entry name" value="TRYPTOPHAN SYNTHASE-RELATED"/>
    <property type="match status" value="1"/>
</dbReference>
<dbReference type="InterPro" id="IPR023026">
    <property type="entry name" value="Trp_synth_beta/beta-like"/>
</dbReference>
<feature type="domain" description="Tryptophan synthase beta chain-like PALP" evidence="13">
    <location>
        <begin position="61"/>
        <end position="385"/>
    </location>
</feature>
<name>A0A369WQQ1_9GAMM</name>
<keyword evidence="10 12" id="KW-0456">Lyase</keyword>
<reference evidence="14 15" key="1">
    <citation type="submission" date="2018-07" db="EMBL/GenBank/DDBJ databases">
        <title>Motiliproteus coralliicola sp. nov., a bacterium isolated from Coral.</title>
        <authorList>
            <person name="Wang G."/>
        </authorList>
    </citation>
    <scope>NUCLEOTIDE SEQUENCE [LARGE SCALE GENOMIC DNA]</scope>
    <source>
        <strain evidence="14 15">C34</strain>
    </source>
</reference>
<evidence type="ECO:0000256" key="12">
    <source>
        <dbReference type="HAMAP-Rule" id="MF_00133"/>
    </source>
</evidence>
<dbReference type="HAMAP" id="MF_00133">
    <property type="entry name" value="Trp_synth_beta"/>
    <property type="match status" value="1"/>
</dbReference>
<dbReference type="CDD" id="cd06446">
    <property type="entry name" value="Trp-synth_B"/>
    <property type="match status" value="1"/>
</dbReference>
<sequence length="400" mass="43480">MSSFDFAPMPNAEGFFGSYGGQIIPPELKAIMDDIDRAYREIKDTEAYRSELLELYKYYVGRPSPLYYAKRLTEHCGGAKIFLKREDLNHTGAHKINHCLGEALLAKYMGKTKVLAETGAGQHGVALATACSLVGIECEIHMGQVDIEKEHPNVTKMKILGCKVVPVTRGTATLKDAVDSAFEEYLKDPVNFFYAIGSVVGPHPFPMMVRDFQSIIGEEARAQFLEQTGELPNYITACVGGGSNAMGLFTAFLNDESVNIVGVEPAGKGLDTQEHSATLTLGAPSELHGMKCYVLQTEDGEPMPVHSIASGLDYPGVGPQHSYLKDIERVDYTSITDQECLDAFMTLSRKEGIIPALESSHAVAYAMKLAPTLPADQTILVNLSGRGDKDADYVADKLGL</sequence>
<dbReference type="SUPFAM" id="SSF53686">
    <property type="entry name" value="Tryptophan synthase beta subunit-like PLP-dependent enzymes"/>
    <property type="match status" value="1"/>
</dbReference>
<organism evidence="14 15">
    <name type="scientific">Motiliproteus coralliicola</name>
    <dbReference type="NCBI Taxonomy" id="2283196"/>
    <lineage>
        <taxon>Bacteria</taxon>
        <taxon>Pseudomonadati</taxon>
        <taxon>Pseudomonadota</taxon>
        <taxon>Gammaproteobacteria</taxon>
        <taxon>Oceanospirillales</taxon>
        <taxon>Oceanospirillaceae</taxon>
        <taxon>Motiliproteus</taxon>
    </lineage>
</organism>
<dbReference type="InterPro" id="IPR006654">
    <property type="entry name" value="Trp_synth_beta"/>
</dbReference>
<evidence type="ECO:0000256" key="6">
    <source>
        <dbReference type="ARBA" id="ARBA00022605"/>
    </source>
</evidence>
<dbReference type="RefSeq" id="WP_114695578.1">
    <property type="nucleotide sequence ID" value="NZ_QQOH01000002.1"/>
</dbReference>
<evidence type="ECO:0000256" key="2">
    <source>
        <dbReference type="ARBA" id="ARBA00002786"/>
    </source>
</evidence>
<keyword evidence="15" id="KW-1185">Reference proteome</keyword>
<evidence type="ECO:0000256" key="8">
    <source>
        <dbReference type="ARBA" id="ARBA00022898"/>
    </source>
</evidence>
<keyword evidence="8 12" id="KW-0663">Pyridoxal phosphate</keyword>
<dbReference type="NCBIfam" id="TIGR00263">
    <property type="entry name" value="trpB"/>
    <property type="match status" value="1"/>
</dbReference>
<dbReference type="EMBL" id="QQOH01000002">
    <property type="protein sequence ID" value="RDE22944.1"/>
    <property type="molecule type" value="Genomic_DNA"/>
</dbReference>
<comment type="catalytic activity">
    <reaction evidence="11 12">
        <text>(1S,2R)-1-C-(indol-3-yl)glycerol 3-phosphate + L-serine = D-glyceraldehyde 3-phosphate + L-tryptophan + H2O</text>
        <dbReference type="Rhea" id="RHEA:10532"/>
        <dbReference type="ChEBI" id="CHEBI:15377"/>
        <dbReference type="ChEBI" id="CHEBI:33384"/>
        <dbReference type="ChEBI" id="CHEBI:57912"/>
        <dbReference type="ChEBI" id="CHEBI:58866"/>
        <dbReference type="ChEBI" id="CHEBI:59776"/>
        <dbReference type="EC" id="4.2.1.20"/>
    </reaction>
</comment>
<evidence type="ECO:0000313" key="15">
    <source>
        <dbReference type="Proteomes" id="UP000253769"/>
    </source>
</evidence>
<evidence type="ECO:0000313" key="14">
    <source>
        <dbReference type="EMBL" id="RDE22944.1"/>
    </source>
</evidence>
<evidence type="ECO:0000256" key="9">
    <source>
        <dbReference type="ARBA" id="ARBA00023141"/>
    </source>
</evidence>
<dbReference type="GO" id="GO:0004834">
    <property type="term" value="F:tryptophan synthase activity"/>
    <property type="evidence" value="ECO:0007669"/>
    <property type="project" value="UniProtKB-UniRule"/>
</dbReference>
<dbReference type="PIRSF" id="PIRSF001413">
    <property type="entry name" value="Trp_syn_beta"/>
    <property type="match status" value="1"/>
</dbReference>
<keyword evidence="6 12" id="KW-0028">Amino-acid biosynthesis</keyword>
<dbReference type="UniPathway" id="UPA00035">
    <property type="reaction ID" value="UER00044"/>
</dbReference>
<dbReference type="EC" id="4.2.1.20" evidence="12"/>
<proteinExistence type="inferred from homology"/>
<evidence type="ECO:0000256" key="1">
    <source>
        <dbReference type="ARBA" id="ARBA00001933"/>
    </source>
</evidence>
<comment type="subunit">
    <text evidence="5 12">Tetramer of two alpha and two beta chains.</text>
</comment>
<evidence type="ECO:0000256" key="5">
    <source>
        <dbReference type="ARBA" id="ARBA00011270"/>
    </source>
</evidence>
<evidence type="ECO:0000256" key="3">
    <source>
        <dbReference type="ARBA" id="ARBA00004733"/>
    </source>
</evidence>
<gene>
    <name evidence="12 14" type="primary">trpB</name>
    <name evidence="14" type="ORF">DV711_10350</name>
</gene>
<feature type="modified residue" description="N6-(pyridoxal phosphate)lysine" evidence="12">
    <location>
        <position position="95"/>
    </location>
</feature>
<comment type="cofactor">
    <cofactor evidence="1 12">
        <name>pyridoxal 5'-phosphate</name>
        <dbReference type="ChEBI" id="CHEBI:597326"/>
    </cofactor>
</comment>
<dbReference type="OrthoDB" id="9766131at2"/>
<dbReference type="PANTHER" id="PTHR48077:SF3">
    <property type="entry name" value="TRYPTOPHAN SYNTHASE"/>
    <property type="match status" value="1"/>
</dbReference>
<comment type="pathway">
    <text evidence="3 12">Amino-acid biosynthesis; L-tryptophan biosynthesis; L-tryptophan from chorismate: step 5/5.</text>
</comment>
<dbReference type="InterPro" id="IPR036052">
    <property type="entry name" value="TrpB-like_PALP_sf"/>
</dbReference>
<keyword evidence="9 12" id="KW-0057">Aromatic amino acid biosynthesis</keyword>
<protein>
    <recommendedName>
        <fullName evidence="12">Tryptophan synthase beta chain</fullName>
        <ecNumber evidence="12">4.2.1.20</ecNumber>
    </recommendedName>
</protein>
<comment type="caution">
    <text evidence="14">The sequence shown here is derived from an EMBL/GenBank/DDBJ whole genome shotgun (WGS) entry which is preliminary data.</text>
</comment>
<dbReference type="Gene3D" id="3.40.50.1100">
    <property type="match status" value="2"/>
</dbReference>